<keyword evidence="2" id="KW-1185">Reference proteome</keyword>
<evidence type="ECO:0000313" key="2">
    <source>
        <dbReference type="Proteomes" id="UP000789739"/>
    </source>
</evidence>
<evidence type="ECO:0000313" key="1">
    <source>
        <dbReference type="EMBL" id="CAG8662621.1"/>
    </source>
</evidence>
<gene>
    <name evidence="1" type="ORF">PBRASI_LOCUS10868</name>
</gene>
<accession>A0A9N9HC38</accession>
<name>A0A9N9HC38_9GLOM</name>
<dbReference type="Proteomes" id="UP000789739">
    <property type="component" value="Unassembled WGS sequence"/>
</dbReference>
<protein>
    <submittedName>
        <fullName evidence="1">1945_t:CDS:1</fullName>
    </submittedName>
</protein>
<organism evidence="1 2">
    <name type="scientific">Paraglomus brasilianum</name>
    <dbReference type="NCBI Taxonomy" id="144538"/>
    <lineage>
        <taxon>Eukaryota</taxon>
        <taxon>Fungi</taxon>
        <taxon>Fungi incertae sedis</taxon>
        <taxon>Mucoromycota</taxon>
        <taxon>Glomeromycotina</taxon>
        <taxon>Glomeromycetes</taxon>
        <taxon>Paraglomerales</taxon>
        <taxon>Paraglomeraceae</taxon>
        <taxon>Paraglomus</taxon>
    </lineage>
</organism>
<dbReference type="EMBL" id="CAJVPI010003824">
    <property type="protein sequence ID" value="CAG8662621.1"/>
    <property type="molecule type" value="Genomic_DNA"/>
</dbReference>
<proteinExistence type="predicted"/>
<feature type="non-terminal residue" evidence="1">
    <location>
        <position position="1"/>
    </location>
</feature>
<sequence>DEVLKANVNGYRIGRNAEPENVTIGTNGQDFSDATVVNNIKSHFWKYKGFEIVSSEQKMATAANWAAQGGQGVFPVSNRKIMK</sequence>
<dbReference type="AlphaFoldDB" id="A0A9N9HC38"/>
<reference evidence="1" key="1">
    <citation type="submission" date="2021-06" db="EMBL/GenBank/DDBJ databases">
        <authorList>
            <person name="Kallberg Y."/>
            <person name="Tangrot J."/>
            <person name="Rosling A."/>
        </authorList>
    </citation>
    <scope>NUCLEOTIDE SEQUENCE</scope>
    <source>
        <strain evidence="1">BR232B</strain>
    </source>
</reference>
<comment type="caution">
    <text evidence="1">The sequence shown here is derived from an EMBL/GenBank/DDBJ whole genome shotgun (WGS) entry which is preliminary data.</text>
</comment>